<dbReference type="InterPro" id="IPR056306">
    <property type="entry name" value="Ig-CFAP74_2nd"/>
</dbReference>
<evidence type="ECO:0000313" key="6">
    <source>
        <dbReference type="Ensembl" id="ENSDCDP00010018334.1"/>
    </source>
</evidence>
<dbReference type="Pfam" id="PF24770">
    <property type="entry name" value="Ig-CFAP74_2"/>
    <property type="match status" value="1"/>
</dbReference>
<dbReference type="PANTHER" id="PTHR22538:SF0">
    <property type="entry name" value="CILIA- AND FLAGELLA-ASSOCIATED PROTEIN 74"/>
    <property type="match status" value="1"/>
</dbReference>
<feature type="region of interest" description="Disordered" evidence="2">
    <location>
        <begin position="266"/>
        <end position="297"/>
    </location>
</feature>
<evidence type="ECO:0000259" key="4">
    <source>
        <dbReference type="Pfam" id="PF24778"/>
    </source>
</evidence>
<feature type="coiled-coil region" evidence="1">
    <location>
        <begin position="90"/>
        <end position="145"/>
    </location>
</feature>
<keyword evidence="1" id="KW-0175">Coiled coil</keyword>
<feature type="region of interest" description="Disordered" evidence="2">
    <location>
        <begin position="715"/>
        <end position="780"/>
    </location>
</feature>
<feature type="region of interest" description="Disordered" evidence="2">
    <location>
        <begin position="394"/>
        <end position="479"/>
    </location>
</feature>
<protein>
    <recommendedName>
        <fullName evidence="8">Cilia- and flagella-associated protein 74</fullName>
    </recommendedName>
</protein>
<feature type="compositionally biased region" description="Low complexity" evidence="2">
    <location>
        <begin position="317"/>
        <end position="335"/>
    </location>
</feature>
<dbReference type="Pfam" id="PF24798">
    <property type="entry name" value="Ig-CFAP74_4th"/>
    <property type="match status" value="1"/>
</dbReference>
<name>A0AAY4BBK1_9TELE</name>
<feature type="region of interest" description="Disordered" evidence="2">
    <location>
        <begin position="1177"/>
        <end position="1246"/>
    </location>
</feature>
<feature type="compositionally biased region" description="Basic and acidic residues" evidence="2">
    <location>
        <begin position="280"/>
        <end position="297"/>
    </location>
</feature>
<feature type="domain" description="CFAP74 fourth Ig-like" evidence="5">
    <location>
        <begin position="967"/>
        <end position="1061"/>
    </location>
</feature>
<dbReference type="GeneID" id="114798803"/>
<evidence type="ECO:0000259" key="5">
    <source>
        <dbReference type="Pfam" id="PF24798"/>
    </source>
</evidence>
<evidence type="ECO:0000313" key="7">
    <source>
        <dbReference type="Proteomes" id="UP000694580"/>
    </source>
</evidence>
<feature type="compositionally biased region" description="Basic and acidic residues" evidence="2">
    <location>
        <begin position="1177"/>
        <end position="1186"/>
    </location>
</feature>
<dbReference type="InterPro" id="IPR056310">
    <property type="entry name" value="Ig-CFAP74_4th"/>
</dbReference>
<evidence type="ECO:0000259" key="3">
    <source>
        <dbReference type="Pfam" id="PF24770"/>
    </source>
</evidence>
<dbReference type="Pfam" id="PF24778">
    <property type="entry name" value="Ig-CFAP74_3rd"/>
    <property type="match status" value="1"/>
</dbReference>
<evidence type="ECO:0000256" key="1">
    <source>
        <dbReference type="SAM" id="Coils"/>
    </source>
</evidence>
<dbReference type="Gene3D" id="2.60.40.10">
    <property type="entry name" value="Immunoglobulins"/>
    <property type="match status" value="6"/>
</dbReference>
<accession>A0AAY4BBK1</accession>
<feature type="compositionally biased region" description="Acidic residues" evidence="2">
    <location>
        <begin position="456"/>
        <end position="472"/>
    </location>
</feature>
<feature type="compositionally biased region" description="Basic and acidic residues" evidence="2">
    <location>
        <begin position="771"/>
        <end position="780"/>
    </location>
</feature>
<evidence type="ECO:0000256" key="2">
    <source>
        <dbReference type="SAM" id="MobiDB-lite"/>
    </source>
</evidence>
<gene>
    <name evidence="6" type="primary">cfap74</name>
</gene>
<evidence type="ECO:0008006" key="8">
    <source>
        <dbReference type="Google" id="ProtNLM"/>
    </source>
</evidence>
<dbReference type="Ensembl" id="ENSDCDT00010019410.1">
    <property type="protein sequence ID" value="ENSDCDP00010018334.1"/>
    <property type="gene ID" value="ENSDCDG00010008325.1"/>
</dbReference>
<reference evidence="6" key="3">
    <citation type="submission" date="2025-09" db="UniProtKB">
        <authorList>
            <consortium name="Ensembl"/>
        </authorList>
    </citation>
    <scope>IDENTIFICATION</scope>
</reference>
<proteinExistence type="predicted"/>
<dbReference type="RefSeq" id="XP_028850612.1">
    <property type="nucleotide sequence ID" value="XM_028994779.1"/>
</dbReference>
<dbReference type="CTD" id="85452"/>
<feature type="domain" description="CFAP74 second Ig-like" evidence="3">
    <location>
        <begin position="651"/>
        <end position="846"/>
    </location>
</feature>
<dbReference type="InterPro" id="IPR056307">
    <property type="entry name" value="Ig-CFAP74_3rd"/>
</dbReference>
<feature type="compositionally biased region" description="Basic residues" evidence="2">
    <location>
        <begin position="410"/>
        <end position="420"/>
    </location>
</feature>
<dbReference type="Pfam" id="PF24771">
    <property type="entry name" value="Ig_CFAP74_1st"/>
    <property type="match status" value="1"/>
</dbReference>
<reference evidence="6" key="2">
    <citation type="submission" date="2025-08" db="UniProtKB">
        <authorList>
            <consortium name="Ensembl"/>
        </authorList>
    </citation>
    <scope>IDENTIFICATION</scope>
</reference>
<feature type="compositionally biased region" description="Basic and acidic residues" evidence="2">
    <location>
        <begin position="724"/>
        <end position="737"/>
    </location>
</feature>
<sequence length="1690" mass="187882">MEQWTGNFPTAEAEHEAFSAFEHTQTRTGTDTDTEDDDNKEVTFVEESGSPLEMDMPSYSDAKTNWDEGQTGKSGKGGRERKSYAENARMFKLRRNLDQLDSLYAQKEDDVLRAREQLKACHQHIAELQAQRESVEEDIERQKKEENSVAVFRLRAQHNRLCVELQREEELEALTSLALKEHELELCQLEVKLGSLSELRQEVQQEEQDFYRWQEERRARQIQQESVAAKETVLRRQQAKAKRKALIKEQKAQQQRVLEQAQAGQLKASQHLRTTMSRIRQKEAEKEEQKKEQMKRRMEAVISLKNSITATQESLRDQQAQARARAQRQSLQDRQLRESLQAQGLNSYKEMYQHQRRKALHKTEEELSKRQEARRMEIISKILVEEELEKRHKKQQTWLLPAPPAGGRRPAGRGKSHKRILQGLYSVSADSKQQRHVAEAPREGPCEMTDSRSSDEYSDSVDDGGVDGDQKEEEDRGIKESLALPEFMGLWDQTISKEKSTSDEESAFKSLSSSVLQKDLISQITGKRQTLVSQKKGSSKRELKRPFTSKPEVIHFKDFDIGKVYKKKVTLINVTYSTNHCKLLGVTAELLDFVSINFELPGPMSSGMACEMEAVFKPVVEKDLEGEVRFASAAGLFSVPVKCTQKRCEMAVDSSLIDFGTHVVGQTISRPITLTNRGALGTRYFLISCASDNHLRLQSTAQSSYSTQGLAEIGESGAPACQESDVKQDPEKIRSEENCQETESPGRPAACGSAQSGPEALTSGPSLTEHVNQDPTKDDTHQFTEETSEIHLGEVREGDIGPFGSVKIYVTFTPTLPGEASMDFQINFSHLSCLPIPVTVQGMAVSMPVSVTKPDIDLKICFFDRLYQDSIEVQSRASTALRLTFEVCKELKNHMEILPKTGYIQANSTFHAQLRFLPRRSLPVDAKHFFDKETGVLEVPLTVQVADQVCPVPFTIHAVITSSNLHFDQIELDFGHCSVYESVRASVRLINTSLLPQDFGFMGVPKYIDIQPNHGFGTLLPQETLQIDIIFSAPRAGEFNFHLNCKSGINRDFALRCRAIGVCPSLELSHSLVQFAATAIGDKCIASLYVVNSNVSLNECKHSVRRVGSNSATAAGPRLFAFAPPEGSEISITPTSGRVLPGQRRLIQVTFRPSLSDDVIKAEAVRLACLREEERMQELQKSETEISSRNANTPVKMESQAKMGGKASPNSSSGRHSVKKKNCKMSVTSEADSPFRPPSADSINKGSEDFAAGQLSLFRSFEERHSKLIIPCFVSNGDQEPGEKPSYSPHNMLYLELHCPAVQPSLLLLSNNGLNNINFHQVALGHRVVVKIKVQNISQETIELKPSLLDLRGPFLVLNAMRPLSPGATHTILLAFTPTKGKKYREALEIHSCRMTLELMLFGEGIEPLVTCSHCGPVIDFGHVLAQESACQVFQLQNDSALPVKFNAVLDSLSASIQLHTEHLTSIQSTLTGTVTTVGTQNYSGLSVFVVSPPEGTLAPGKSQDITVTFQPDHESPFYSDRLSIHLMNKQTVCVLDLKGGAHRHTMFLSGGDPLEVSCESLLPPPHTLRAGDTEGGDVRPLLLTMRSEWSGGIGAPALCQLEVGCIQSSQATAKKNAEFVWENQSALQQKGFTVEPARGTVESGSRCTITVTWTPPCGLRPYEVVQANSPLTLKGDVTEVYSVTLMAFT</sequence>
<feature type="compositionally biased region" description="Low complexity" evidence="2">
    <location>
        <begin position="18"/>
        <end position="31"/>
    </location>
</feature>
<feature type="region of interest" description="Disordered" evidence="2">
    <location>
        <begin position="1"/>
        <end position="83"/>
    </location>
</feature>
<feature type="domain" description="CFAP74 third Ig-like" evidence="4">
    <location>
        <begin position="849"/>
        <end position="961"/>
    </location>
</feature>
<dbReference type="GeneTree" id="ENSGT00900000141054"/>
<dbReference type="SUPFAM" id="SSF49354">
    <property type="entry name" value="PapD-like"/>
    <property type="match status" value="1"/>
</dbReference>
<dbReference type="Proteomes" id="UP000694580">
    <property type="component" value="Chromosome 10"/>
</dbReference>
<organism evidence="6 7">
    <name type="scientific">Denticeps clupeoides</name>
    <name type="common">denticle herring</name>
    <dbReference type="NCBI Taxonomy" id="299321"/>
    <lineage>
        <taxon>Eukaryota</taxon>
        <taxon>Metazoa</taxon>
        <taxon>Chordata</taxon>
        <taxon>Craniata</taxon>
        <taxon>Vertebrata</taxon>
        <taxon>Euteleostomi</taxon>
        <taxon>Actinopterygii</taxon>
        <taxon>Neopterygii</taxon>
        <taxon>Teleostei</taxon>
        <taxon>Clupei</taxon>
        <taxon>Clupeiformes</taxon>
        <taxon>Denticipitoidei</taxon>
        <taxon>Denticipitidae</taxon>
        <taxon>Denticeps</taxon>
    </lineage>
</organism>
<dbReference type="InterPro" id="IPR013783">
    <property type="entry name" value="Ig-like_fold"/>
</dbReference>
<feature type="compositionally biased region" description="Polar residues" evidence="2">
    <location>
        <begin position="267"/>
        <end position="278"/>
    </location>
</feature>
<feature type="region of interest" description="Disordered" evidence="2">
    <location>
        <begin position="312"/>
        <end position="335"/>
    </location>
</feature>
<dbReference type="InterPro" id="IPR008962">
    <property type="entry name" value="PapD-like_sf"/>
</dbReference>
<dbReference type="PANTHER" id="PTHR22538">
    <property type="entry name" value="CILIA- AND FLAGELLA-ASSOCIATED PROTEIN 74"/>
    <property type="match status" value="1"/>
</dbReference>
<reference evidence="6 7" key="1">
    <citation type="submission" date="2020-06" db="EMBL/GenBank/DDBJ databases">
        <authorList>
            <consortium name="Wellcome Sanger Institute Data Sharing"/>
        </authorList>
    </citation>
    <scope>NUCLEOTIDE SEQUENCE [LARGE SCALE GENOMIC DNA]</scope>
</reference>
<keyword evidence="7" id="KW-1185">Reference proteome</keyword>
<feature type="compositionally biased region" description="Basic and acidic residues" evidence="2">
    <location>
        <begin position="432"/>
        <end position="455"/>
    </location>
</feature>